<gene>
    <name evidence="10" type="primary">adhP</name>
    <name evidence="10" type="ORF">O970_05180</name>
</gene>
<dbReference type="NCBIfam" id="NF006940">
    <property type="entry name" value="PRK09422.1"/>
    <property type="match status" value="1"/>
</dbReference>
<evidence type="ECO:0000256" key="1">
    <source>
        <dbReference type="ARBA" id="ARBA00001947"/>
    </source>
</evidence>
<dbReference type="InterPro" id="IPR013149">
    <property type="entry name" value="ADH-like_C"/>
</dbReference>
<dbReference type="Gene3D" id="3.90.180.10">
    <property type="entry name" value="Medium-chain alcohol dehydrogenases, catalytic domain"/>
    <property type="match status" value="1"/>
</dbReference>
<evidence type="ECO:0000256" key="2">
    <source>
        <dbReference type="ARBA" id="ARBA00008072"/>
    </source>
</evidence>
<dbReference type="GO" id="GO:0004022">
    <property type="term" value="F:alcohol dehydrogenase (NAD+) activity"/>
    <property type="evidence" value="ECO:0007669"/>
    <property type="project" value="UniProtKB-EC"/>
</dbReference>
<protein>
    <recommendedName>
        <fullName evidence="3">alcohol dehydrogenase</fullName>
        <ecNumber evidence="3">1.1.1.1</ecNumber>
    </recommendedName>
</protein>
<evidence type="ECO:0000256" key="8">
    <source>
        <dbReference type="RuleBase" id="RU361277"/>
    </source>
</evidence>
<evidence type="ECO:0000256" key="7">
    <source>
        <dbReference type="ARBA" id="ARBA00023027"/>
    </source>
</evidence>
<keyword evidence="5 8" id="KW-0862">Zinc</keyword>
<evidence type="ECO:0000256" key="3">
    <source>
        <dbReference type="ARBA" id="ARBA00013190"/>
    </source>
</evidence>
<dbReference type="InterPro" id="IPR013154">
    <property type="entry name" value="ADH-like_N"/>
</dbReference>
<dbReference type="InterPro" id="IPR002328">
    <property type="entry name" value="ADH_Zn_CS"/>
</dbReference>
<sequence>MKAAVVTKDKRVAIENKTLRPLKHGEARLEMICCGVCHTDLHVKNGDFGDVSGVILGHEGIGVVTEVAEGVTSLKIGDRASVAWFFEGCGHCEYCNSGRETFCREVKNAGYSVDGGMAEECIVTADYAVKVPDGLDSAAASSITCAGVTTYKAIKVSGIEPGQWIAIYGLGGLGNLALQYAKNVFNAKVIAIDINDKQLALAKDMGADMTLNSKTDNVDEIIQQKLGGAHAAVVTAVAKSAFNSAVNSVRAGGRVVAVALPVDTMDLNIPRLVLDGIEVVGSLVGTREDLREAFQFGAEGKVVPKVTMRPIEDINTIFEEMEKGQFTGRMVIDFKHKA</sequence>
<dbReference type="AlphaFoldDB" id="A0AB94ICK1"/>
<dbReference type="Gene3D" id="3.40.50.720">
    <property type="entry name" value="NAD(P)-binding Rossmann-like Domain"/>
    <property type="match status" value="1"/>
</dbReference>
<evidence type="ECO:0000256" key="6">
    <source>
        <dbReference type="ARBA" id="ARBA00023002"/>
    </source>
</evidence>
<dbReference type="RefSeq" id="WP_024496081.1">
    <property type="nucleotide sequence ID" value="NZ_AWGA01000054.1"/>
</dbReference>
<dbReference type="PROSITE" id="PS00059">
    <property type="entry name" value="ADH_ZINC"/>
    <property type="match status" value="1"/>
</dbReference>
<proteinExistence type="inferred from homology"/>
<dbReference type="InterPro" id="IPR020843">
    <property type="entry name" value="ER"/>
</dbReference>
<dbReference type="Pfam" id="PF00107">
    <property type="entry name" value="ADH_zinc_N"/>
    <property type="match status" value="1"/>
</dbReference>
<name>A0AB94ICK1_9GAMM</name>
<dbReference type="FunFam" id="3.40.50.720:FF:000039">
    <property type="entry name" value="Alcohol dehydrogenase AdhP"/>
    <property type="match status" value="1"/>
</dbReference>
<dbReference type="EC" id="1.1.1.1" evidence="3"/>
<dbReference type="GO" id="GO:0008270">
    <property type="term" value="F:zinc ion binding"/>
    <property type="evidence" value="ECO:0007669"/>
    <property type="project" value="InterPro"/>
</dbReference>
<organism evidence="10 11">
    <name type="scientific">Candidatus Schmidhempelia bombi str. Bimp</name>
    <dbReference type="NCBI Taxonomy" id="1387197"/>
    <lineage>
        <taxon>Bacteria</taxon>
        <taxon>Pseudomonadati</taxon>
        <taxon>Pseudomonadota</taxon>
        <taxon>Gammaproteobacteria</taxon>
        <taxon>Orbales</taxon>
        <taxon>Orbaceae</taxon>
        <taxon>Candidatus Schmidhempelia</taxon>
    </lineage>
</organism>
<dbReference type="CDD" id="cd08297">
    <property type="entry name" value="CAD3"/>
    <property type="match status" value="1"/>
</dbReference>
<dbReference type="SUPFAM" id="SSF51735">
    <property type="entry name" value="NAD(P)-binding Rossmann-fold domains"/>
    <property type="match status" value="1"/>
</dbReference>
<comment type="similarity">
    <text evidence="2 8">Belongs to the zinc-containing alcohol dehydrogenase family.</text>
</comment>
<keyword evidence="7" id="KW-0520">NAD</keyword>
<keyword evidence="11" id="KW-1185">Reference proteome</keyword>
<evidence type="ECO:0000256" key="4">
    <source>
        <dbReference type="ARBA" id="ARBA00022723"/>
    </source>
</evidence>
<dbReference type="InterPro" id="IPR011032">
    <property type="entry name" value="GroES-like_sf"/>
</dbReference>
<dbReference type="SMART" id="SM00829">
    <property type="entry name" value="PKS_ER"/>
    <property type="match status" value="1"/>
</dbReference>
<dbReference type="InterPro" id="IPR036291">
    <property type="entry name" value="NAD(P)-bd_dom_sf"/>
</dbReference>
<evidence type="ECO:0000256" key="5">
    <source>
        <dbReference type="ARBA" id="ARBA00022833"/>
    </source>
</evidence>
<reference evidence="10 11" key="1">
    <citation type="journal article" date="2014" name="Appl. Environ. Microbiol.">
        <title>Genomic features of a bumble bee symbiont reflect its host environment.</title>
        <authorList>
            <person name="Martinson V.G."/>
            <person name="Magoc T."/>
            <person name="Koch H."/>
            <person name="Salzberg S.L."/>
            <person name="Moran N.A."/>
        </authorList>
    </citation>
    <scope>NUCLEOTIDE SEQUENCE [LARGE SCALE GENOMIC DNA]</scope>
    <source>
        <strain evidence="10 11">Bimp</strain>
    </source>
</reference>
<dbReference type="SUPFAM" id="SSF50129">
    <property type="entry name" value="GroES-like"/>
    <property type="match status" value="1"/>
</dbReference>
<keyword evidence="4 8" id="KW-0479">Metal-binding</keyword>
<accession>A0AB94ICK1</accession>
<dbReference type="EMBL" id="AWGA01000054">
    <property type="protein sequence ID" value="TEA27144.1"/>
    <property type="molecule type" value="Genomic_DNA"/>
</dbReference>
<evidence type="ECO:0000313" key="11">
    <source>
        <dbReference type="Proteomes" id="UP000506160"/>
    </source>
</evidence>
<comment type="caution">
    <text evidence="10">The sequence shown here is derived from an EMBL/GenBank/DDBJ whole genome shotgun (WGS) entry which is preliminary data.</text>
</comment>
<keyword evidence="6 10" id="KW-0560">Oxidoreductase</keyword>
<comment type="cofactor">
    <cofactor evidence="1 8">
        <name>Zn(2+)</name>
        <dbReference type="ChEBI" id="CHEBI:29105"/>
    </cofactor>
</comment>
<dbReference type="PANTHER" id="PTHR42940:SF8">
    <property type="entry name" value="VACUOLAR PROTEIN SORTING-ASSOCIATED PROTEIN 11"/>
    <property type="match status" value="1"/>
</dbReference>
<dbReference type="PANTHER" id="PTHR42940">
    <property type="entry name" value="ALCOHOL DEHYDROGENASE 1-RELATED"/>
    <property type="match status" value="1"/>
</dbReference>
<feature type="domain" description="Enoyl reductase (ER)" evidence="9">
    <location>
        <begin position="8"/>
        <end position="332"/>
    </location>
</feature>
<evidence type="ECO:0000313" key="10">
    <source>
        <dbReference type="EMBL" id="TEA27144.1"/>
    </source>
</evidence>
<dbReference type="Proteomes" id="UP000506160">
    <property type="component" value="Unassembled WGS sequence"/>
</dbReference>
<dbReference type="Pfam" id="PF08240">
    <property type="entry name" value="ADH_N"/>
    <property type="match status" value="1"/>
</dbReference>
<evidence type="ECO:0000259" key="9">
    <source>
        <dbReference type="SMART" id="SM00829"/>
    </source>
</evidence>